<evidence type="ECO:0000313" key="3">
    <source>
        <dbReference type="Proteomes" id="UP001287356"/>
    </source>
</evidence>
<feature type="region of interest" description="Disordered" evidence="1">
    <location>
        <begin position="385"/>
        <end position="423"/>
    </location>
</feature>
<reference evidence="2" key="1">
    <citation type="journal article" date="2023" name="Mol. Phylogenet. Evol.">
        <title>Genome-scale phylogeny and comparative genomics of the fungal order Sordariales.</title>
        <authorList>
            <person name="Hensen N."/>
            <person name="Bonometti L."/>
            <person name="Westerberg I."/>
            <person name="Brannstrom I.O."/>
            <person name="Guillou S."/>
            <person name="Cros-Aarteil S."/>
            <person name="Calhoun S."/>
            <person name="Haridas S."/>
            <person name="Kuo A."/>
            <person name="Mondo S."/>
            <person name="Pangilinan J."/>
            <person name="Riley R."/>
            <person name="LaButti K."/>
            <person name="Andreopoulos B."/>
            <person name="Lipzen A."/>
            <person name="Chen C."/>
            <person name="Yan M."/>
            <person name="Daum C."/>
            <person name="Ng V."/>
            <person name="Clum A."/>
            <person name="Steindorff A."/>
            <person name="Ohm R.A."/>
            <person name="Martin F."/>
            <person name="Silar P."/>
            <person name="Natvig D.O."/>
            <person name="Lalanne C."/>
            <person name="Gautier V."/>
            <person name="Ament-Velasquez S.L."/>
            <person name="Kruys A."/>
            <person name="Hutchinson M.I."/>
            <person name="Powell A.J."/>
            <person name="Barry K."/>
            <person name="Miller A.N."/>
            <person name="Grigoriev I.V."/>
            <person name="Debuchy R."/>
            <person name="Gladieux P."/>
            <person name="Hiltunen Thoren M."/>
            <person name="Johannesson H."/>
        </authorList>
    </citation>
    <scope>NUCLEOTIDE SEQUENCE</scope>
    <source>
        <strain evidence="2">CBS 958.72</strain>
    </source>
</reference>
<organism evidence="2 3">
    <name type="scientific">Lasiosphaeria ovina</name>
    <dbReference type="NCBI Taxonomy" id="92902"/>
    <lineage>
        <taxon>Eukaryota</taxon>
        <taxon>Fungi</taxon>
        <taxon>Dikarya</taxon>
        <taxon>Ascomycota</taxon>
        <taxon>Pezizomycotina</taxon>
        <taxon>Sordariomycetes</taxon>
        <taxon>Sordariomycetidae</taxon>
        <taxon>Sordariales</taxon>
        <taxon>Lasiosphaeriaceae</taxon>
        <taxon>Lasiosphaeria</taxon>
    </lineage>
</organism>
<feature type="region of interest" description="Disordered" evidence="1">
    <location>
        <begin position="171"/>
        <end position="207"/>
    </location>
</feature>
<dbReference type="EMBL" id="JAULSN010000006">
    <property type="protein sequence ID" value="KAK3369319.1"/>
    <property type="molecule type" value="Genomic_DNA"/>
</dbReference>
<accession>A0AAE0K3M1</accession>
<dbReference type="AlphaFoldDB" id="A0AAE0K3M1"/>
<evidence type="ECO:0000313" key="2">
    <source>
        <dbReference type="EMBL" id="KAK3369319.1"/>
    </source>
</evidence>
<reference evidence="2" key="2">
    <citation type="submission" date="2023-06" db="EMBL/GenBank/DDBJ databases">
        <authorList>
            <consortium name="Lawrence Berkeley National Laboratory"/>
            <person name="Haridas S."/>
            <person name="Hensen N."/>
            <person name="Bonometti L."/>
            <person name="Westerberg I."/>
            <person name="Brannstrom I.O."/>
            <person name="Guillou S."/>
            <person name="Cros-Aarteil S."/>
            <person name="Calhoun S."/>
            <person name="Kuo A."/>
            <person name="Mondo S."/>
            <person name="Pangilinan J."/>
            <person name="Riley R."/>
            <person name="Labutti K."/>
            <person name="Andreopoulos B."/>
            <person name="Lipzen A."/>
            <person name="Chen C."/>
            <person name="Yanf M."/>
            <person name="Daum C."/>
            <person name="Ng V."/>
            <person name="Clum A."/>
            <person name="Steindorff A."/>
            <person name="Ohm R."/>
            <person name="Martin F."/>
            <person name="Silar P."/>
            <person name="Natvig D."/>
            <person name="Lalanne C."/>
            <person name="Gautier V."/>
            <person name="Ament-Velasquez S.L."/>
            <person name="Kruys A."/>
            <person name="Hutchinson M.I."/>
            <person name="Powell A.J."/>
            <person name="Barry K."/>
            <person name="Miller A.N."/>
            <person name="Grigoriev I.V."/>
            <person name="Debuchy R."/>
            <person name="Gladieux P."/>
            <person name="Thoren M.H."/>
            <person name="Johannesson H."/>
        </authorList>
    </citation>
    <scope>NUCLEOTIDE SEQUENCE</scope>
    <source>
        <strain evidence="2">CBS 958.72</strain>
    </source>
</reference>
<feature type="compositionally biased region" description="Low complexity" evidence="1">
    <location>
        <begin position="397"/>
        <end position="422"/>
    </location>
</feature>
<protein>
    <submittedName>
        <fullName evidence="2">Uncharacterized protein</fullName>
    </submittedName>
</protein>
<name>A0AAE0K3M1_9PEZI</name>
<feature type="compositionally biased region" description="Low complexity" evidence="1">
    <location>
        <begin position="171"/>
        <end position="191"/>
    </location>
</feature>
<sequence>MEPSVFAAAELDAGDVPVRLSLASSPSPFTSAPQHREIFVRRHASAGDSREVGIVERTFSVQGGATLYDSERFLNLRDDSFIPLYVQPEADRTEWKVELGFGRGTVPVKYPFRTRSDALRFQQFLTGYETVAHFEDVACVVTYNKGWRIPHPQYAGVGEIQLWRQAKTSTTSGLLTPTSSRSSFSTQQRSSVLMSGGLSPTSARPMSARPMSIASVQSMSSLVRTGTTGTVQTHGARGTPVYVNENDRPPLLVAFLKDRGKNGGYAMLKANITNLVQSEFTNEWEEALLRLAARGEPTFRVDKHLPEPGQDPLSSWNLCGPRKTTKKKTELVDHLECTYLALNFASRKDPANLEKRESLDRQMLMLQAGQLQRLAGETVIRDREISERSREMRTPMPSQLSLAPPTLTSTSTSTPTLTPRSSRYNSLLEPLPEIQRESTYIGTDFIMQSGNLRPVPEAAAATATAELEAQMGQGRGR</sequence>
<dbReference type="Proteomes" id="UP001287356">
    <property type="component" value="Unassembled WGS sequence"/>
</dbReference>
<gene>
    <name evidence="2" type="ORF">B0T24DRAFT_722263</name>
</gene>
<comment type="caution">
    <text evidence="2">The sequence shown here is derived from an EMBL/GenBank/DDBJ whole genome shotgun (WGS) entry which is preliminary data.</text>
</comment>
<proteinExistence type="predicted"/>
<keyword evidence="3" id="KW-1185">Reference proteome</keyword>
<evidence type="ECO:0000256" key="1">
    <source>
        <dbReference type="SAM" id="MobiDB-lite"/>
    </source>
</evidence>